<evidence type="ECO:0000313" key="3">
    <source>
        <dbReference type="Proteomes" id="UP000180253"/>
    </source>
</evidence>
<protein>
    <recommendedName>
        <fullName evidence="1">SnoaL-like domain-containing protein</fullName>
    </recommendedName>
</protein>
<gene>
    <name evidence="2" type="ORF">BIW53_18820</name>
</gene>
<accession>A0A1S1N222</accession>
<dbReference type="Gene3D" id="3.10.450.50">
    <property type="match status" value="1"/>
</dbReference>
<evidence type="ECO:0000313" key="2">
    <source>
        <dbReference type="EMBL" id="OHU93416.1"/>
    </source>
</evidence>
<dbReference type="Proteomes" id="UP000180253">
    <property type="component" value="Unassembled WGS sequence"/>
</dbReference>
<organism evidence="2 3">
    <name type="scientific">Pseudoalteromonas byunsanensis</name>
    <dbReference type="NCBI Taxonomy" id="327939"/>
    <lineage>
        <taxon>Bacteria</taxon>
        <taxon>Pseudomonadati</taxon>
        <taxon>Pseudomonadota</taxon>
        <taxon>Gammaproteobacteria</taxon>
        <taxon>Alteromonadales</taxon>
        <taxon>Pseudoalteromonadaceae</taxon>
        <taxon>Pseudoalteromonas</taxon>
    </lineage>
</organism>
<dbReference type="InterPro" id="IPR037401">
    <property type="entry name" value="SnoaL-like"/>
</dbReference>
<evidence type="ECO:0000259" key="1">
    <source>
        <dbReference type="Pfam" id="PF13577"/>
    </source>
</evidence>
<feature type="domain" description="SnoaL-like" evidence="1">
    <location>
        <begin position="33"/>
        <end position="148"/>
    </location>
</feature>
<dbReference type="OrthoDB" id="6312483at2"/>
<dbReference type="RefSeq" id="WP_070993571.1">
    <property type="nucleotide sequence ID" value="NZ_CBCSHD010000012.1"/>
</dbReference>
<comment type="caution">
    <text evidence="2">The sequence shown here is derived from an EMBL/GenBank/DDBJ whole genome shotgun (WGS) entry which is preliminary data.</text>
</comment>
<reference evidence="2 3" key="1">
    <citation type="submission" date="2016-10" db="EMBL/GenBank/DDBJ databases">
        <title>Pseudoalteromonas amylolytica sp. nov., isolated from the surface seawater.</title>
        <authorList>
            <person name="Wu Y.-H."/>
            <person name="Cheng H."/>
            <person name="Jin X.-B."/>
            <person name="Wang C.-S."/>
            <person name="Xu X.-W."/>
        </authorList>
    </citation>
    <scope>NUCLEOTIDE SEQUENCE [LARGE SCALE GENOMIC DNA]</scope>
    <source>
        <strain evidence="2 3">JCM 12483</strain>
    </source>
</reference>
<proteinExistence type="predicted"/>
<dbReference type="InterPro" id="IPR032710">
    <property type="entry name" value="NTF2-like_dom_sf"/>
</dbReference>
<name>A0A1S1N222_9GAMM</name>
<dbReference type="EMBL" id="MNAN01000037">
    <property type="protein sequence ID" value="OHU93416.1"/>
    <property type="molecule type" value="Genomic_DNA"/>
</dbReference>
<dbReference type="Pfam" id="PF13577">
    <property type="entry name" value="SnoaL_4"/>
    <property type="match status" value="1"/>
</dbReference>
<dbReference type="SUPFAM" id="SSF54427">
    <property type="entry name" value="NTF2-like"/>
    <property type="match status" value="1"/>
</dbReference>
<keyword evidence="3" id="KW-1185">Reference proteome</keyword>
<dbReference type="PROSITE" id="PS51257">
    <property type="entry name" value="PROKAR_LIPOPROTEIN"/>
    <property type="match status" value="1"/>
</dbReference>
<sequence>MKQLTLSIIALFILAACKTTNTENESNIKLCEKTVHDYIQYRDLGPVEHYQSLFTDDATFLVPKLNISLNSSEAIANRAKKALMSKKSIHMITNTNIKQVSQNTYSNVAHFILHLSDKNTPSAEKKIFNGRYVDTLIIDNGKCLIKTRDVLIDRMDTLP</sequence>
<dbReference type="AlphaFoldDB" id="A0A1S1N222"/>